<dbReference type="OrthoDB" id="9815825at2"/>
<dbReference type="EMBL" id="AFVZ01000001">
    <property type="protein sequence ID" value="EHN58948.1"/>
    <property type="molecule type" value="Genomic_DNA"/>
</dbReference>
<dbReference type="InterPro" id="IPR000683">
    <property type="entry name" value="Gfo/Idh/MocA-like_OxRdtase_N"/>
</dbReference>
<dbReference type="InterPro" id="IPR036291">
    <property type="entry name" value="NAD(P)-bd_dom_sf"/>
</dbReference>
<dbReference type="Pfam" id="PF01408">
    <property type="entry name" value="GFO_IDH_MocA"/>
    <property type="match status" value="1"/>
</dbReference>
<proteinExistence type="predicted"/>
<dbReference type="SUPFAM" id="SSF55347">
    <property type="entry name" value="Glyceraldehyde-3-phosphate dehydrogenase-like, C-terminal domain"/>
    <property type="match status" value="1"/>
</dbReference>
<dbReference type="PATRIC" id="fig|1045004.4.peg.845"/>
<keyword evidence="3" id="KW-1185">Reference proteome</keyword>
<dbReference type="AlphaFoldDB" id="G9WID6"/>
<name>G9WID6_9LACO</name>
<evidence type="ECO:0000259" key="1">
    <source>
        <dbReference type="Pfam" id="PF01408"/>
    </source>
</evidence>
<dbReference type="GO" id="GO:0000166">
    <property type="term" value="F:nucleotide binding"/>
    <property type="evidence" value="ECO:0007669"/>
    <property type="project" value="InterPro"/>
</dbReference>
<protein>
    <submittedName>
        <fullName evidence="2">Gfo/Idh/MocA family oxidoreductase</fullName>
    </submittedName>
</protein>
<accession>G9WID6</accession>
<dbReference type="Gene3D" id="3.30.360.10">
    <property type="entry name" value="Dihydrodipicolinate Reductase, domain 2"/>
    <property type="match status" value="1"/>
</dbReference>
<organism evidence="2 3">
    <name type="scientific">Oenococcus kitaharae DSM 17330</name>
    <dbReference type="NCBI Taxonomy" id="1045004"/>
    <lineage>
        <taxon>Bacteria</taxon>
        <taxon>Bacillati</taxon>
        <taxon>Bacillota</taxon>
        <taxon>Bacilli</taxon>
        <taxon>Lactobacillales</taxon>
        <taxon>Lactobacillaceae</taxon>
        <taxon>Oenococcus</taxon>
    </lineage>
</organism>
<evidence type="ECO:0000313" key="2">
    <source>
        <dbReference type="EMBL" id="EHN58948.1"/>
    </source>
</evidence>
<dbReference type="STRING" id="336988.NT96_08155"/>
<evidence type="ECO:0000313" key="3">
    <source>
        <dbReference type="Proteomes" id="UP000004959"/>
    </source>
</evidence>
<dbReference type="SUPFAM" id="SSF51735">
    <property type="entry name" value="NAD(P)-binding Rossmann-fold domains"/>
    <property type="match status" value="1"/>
</dbReference>
<comment type="caution">
    <text evidence="2">The sequence shown here is derived from an EMBL/GenBank/DDBJ whole genome shotgun (WGS) entry which is preliminary data.</text>
</comment>
<dbReference type="PANTHER" id="PTHR43054:SF1">
    <property type="entry name" value="SCYLLO-INOSITOL 2-DEHYDROGENASE (NADP(+)) IOLU"/>
    <property type="match status" value="1"/>
</dbReference>
<feature type="domain" description="Gfo/Idh/MocA-like oxidoreductase N-terminal" evidence="1">
    <location>
        <begin position="2"/>
        <end position="114"/>
    </location>
</feature>
<dbReference type="PANTHER" id="PTHR43054">
    <property type="match status" value="1"/>
</dbReference>
<dbReference type="HOGENOM" id="CLU_023194_7_0_9"/>
<dbReference type="RefSeq" id="WP_007745577.1">
    <property type="nucleotide sequence ID" value="NZ_CM001398.1"/>
</dbReference>
<dbReference type="Gene3D" id="3.40.50.720">
    <property type="entry name" value="NAD(P)-binding Rossmann-like Domain"/>
    <property type="match status" value="1"/>
</dbReference>
<sequence>MIKLGLVGTHWITAQFAQAAIESQGFIISAVYSRSKETADDFIKQIGQPAAAFDNFDAFLDSGIQAVYLASPNSFHFRHAQSALKHGLDIIVEKPSFSNTHEFQEIMKLLAENPERRFFEAARNDHDPIFKIIKDKITDLKTIQGANLVYANYSSRYDQYLADPLHAPNVFTRKFSGGALYDLGVYPLYDAIGWFGYPDKAVYHPRLLENGIDGSGIISLDYAAFTVNILISKIFTSSAPSEVFGLKDRLLIDSPSELNRVELIDGQGHHEQLALGTEQNPLLAEARDFARILSDRHSEANLVEYENWLVTASQINQLMFDLREGAGIHFAADD</sequence>
<dbReference type="eggNOG" id="COG0673">
    <property type="taxonomic scope" value="Bacteria"/>
</dbReference>
<reference evidence="2 3" key="1">
    <citation type="journal article" date="2012" name="PLoS ONE">
        <title>Functional divergence in the genus oenococcus as predicted by genome sequencing of the newly-described species, Oenococcus kitaharae.</title>
        <authorList>
            <person name="Borneman A.R."/>
            <person name="McCarthy J.M."/>
            <person name="Chambers P.J."/>
            <person name="Bartowsky E.J."/>
        </authorList>
    </citation>
    <scope>NUCLEOTIDE SEQUENCE [LARGE SCALE GENOMIC DNA]</scope>
    <source>
        <strain evidence="3">DSM17330</strain>
    </source>
</reference>
<dbReference type="Proteomes" id="UP000004959">
    <property type="component" value="Chromosome"/>
</dbReference>
<gene>
    <name evidence="2" type="ORF">OKIT_0840</name>
</gene>